<dbReference type="AlphaFoldDB" id="A0A2V2UUL6"/>
<keyword evidence="2" id="KW-0067">ATP-binding</keyword>
<dbReference type="PANTHER" id="PTHR45639">
    <property type="entry name" value="HSC70CB, ISOFORM G-RELATED"/>
    <property type="match status" value="1"/>
</dbReference>
<reference evidence="6 7" key="1">
    <citation type="journal article" date="2018" name="Microb. Genom.">
        <title>Expanding an expanded genome: long-read sequencing of Trypanosoma cruzi.</title>
        <authorList>
            <person name="Berna L."/>
            <person name="Rodriguez M."/>
            <person name="Chiribao M.L."/>
            <person name="Parodi-Talice A."/>
            <person name="Pita S."/>
            <person name="Rijo G."/>
            <person name="Alvarez-Valin F."/>
            <person name="Robello C."/>
        </authorList>
    </citation>
    <scope>NUCLEOTIDE SEQUENCE [LARGE SCALE GENOMIC DNA]</scope>
    <source>
        <strain evidence="6 7">Dm28c</strain>
    </source>
</reference>
<dbReference type="SUPFAM" id="SSF53067">
    <property type="entry name" value="Actin-like ATPase domain"/>
    <property type="match status" value="2"/>
</dbReference>
<dbReference type="VEuPathDB" id="TriTrypDB:TcYC6_0084270"/>
<dbReference type="Pfam" id="PF00012">
    <property type="entry name" value="HSP70"/>
    <property type="match status" value="1"/>
</dbReference>
<dbReference type="PANTHER" id="PTHR45639:SF3">
    <property type="entry name" value="HYPOXIA UP-REGULATED PROTEIN 1"/>
    <property type="match status" value="1"/>
</dbReference>
<dbReference type="VEuPathDB" id="TriTrypDB:BCY84_11978"/>
<keyword evidence="1" id="KW-0547">Nucleotide-binding</keyword>
<keyword evidence="5" id="KW-0472">Membrane</keyword>
<organism evidence="6 7">
    <name type="scientific">Trypanosoma cruzi</name>
    <dbReference type="NCBI Taxonomy" id="5693"/>
    <lineage>
        <taxon>Eukaryota</taxon>
        <taxon>Discoba</taxon>
        <taxon>Euglenozoa</taxon>
        <taxon>Kinetoplastea</taxon>
        <taxon>Metakinetoplastina</taxon>
        <taxon>Trypanosomatida</taxon>
        <taxon>Trypanosomatidae</taxon>
        <taxon>Trypanosoma</taxon>
        <taxon>Schizotrypanum</taxon>
    </lineage>
</organism>
<dbReference type="VEuPathDB" id="TriTrypDB:ECC02_006658"/>
<proteinExistence type="predicted"/>
<comment type="caution">
    <text evidence="6">The sequence shown here is derived from an EMBL/GenBank/DDBJ whole genome shotgun (WGS) entry which is preliminary data.</text>
</comment>
<keyword evidence="3" id="KW-0143">Chaperone</keyword>
<evidence type="ECO:0000256" key="1">
    <source>
        <dbReference type="ARBA" id="ARBA00022741"/>
    </source>
</evidence>
<feature type="region of interest" description="Disordered" evidence="4">
    <location>
        <begin position="659"/>
        <end position="760"/>
    </location>
</feature>
<dbReference type="VEuPathDB" id="TriTrypDB:C3747_196g18"/>
<evidence type="ECO:0000256" key="2">
    <source>
        <dbReference type="ARBA" id="ARBA00022840"/>
    </source>
</evidence>
<evidence type="ECO:0000256" key="4">
    <source>
        <dbReference type="SAM" id="MobiDB-lite"/>
    </source>
</evidence>
<dbReference type="VEuPathDB" id="TriTrypDB:TcG_03488"/>
<dbReference type="VEuPathDB" id="TriTrypDB:TcCL_ESM02833"/>
<dbReference type="VEuPathDB" id="TriTrypDB:TcCLB.511585.70"/>
<dbReference type="VEuPathDB" id="TriTrypDB:TCSYLVIO_003424"/>
<evidence type="ECO:0000313" key="6">
    <source>
        <dbReference type="EMBL" id="PWU87744.1"/>
    </source>
</evidence>
<feature type="transmembrane region" description="Helical" evidence="5">
    <location>
        <begin position="35"/>
        <end position="55"/>
    </location>
</feature>
<dbReference type="VEuPathDB" id="TriTrypDB:Tc_MARK_2136"/>
<feature type="compositionally biased region" description="Basic and acidic residues" evidence="4">
    <location>
        <begin position="707"/>
        <end position="731"/>
    </location>
</feature>
<accession>A0A2V2UUL6</accession>
<dbReference type="GO" id="GO:0030968">
    <property type="term" value="P:endoplasmic reticulum unfolded protein response"/>
    <property type="evidence" value="ECO:0007669"/>
    <property type="project" value="TreeGrafter"/>
</dbReference>
<evidence type="ECO:0000256" key="5">
    <source>
        <dbReference type="SAM" id="Phobius"/>
    </source>
</evidence>
<dbReference type="VEuPathDB" id="TriTrypDB:TcCLB.510155.70"/>
<dbReference type="VEuPathDB" id="TriTrypDB:C4B63_85g68"/>
<dbReference type="GO" id="GO:0140662">
    <property type="term" value="F:ATP-dependent protein folding chaperone"/>
    <property type="evidence" value="ECO:0007669"/>
    <property type="project" value="InterPro"/>
</dbReference>
<dbReference type="VEuPathDB" id="TriTrypDB:TCDM_06223"/>
<dbReference type="VEuPathDB" id="TriTrypDB:TcBrA4_0095240"/>
<keyword evidence="5" id="KW-0812">Transmembrane</keyword>
<keyword evidence="6" id="KW-0346">Stress response</keyword>
<dbReference type="EMBL" id="PRFA01000085">
    <property type="protein sequence ID" value="PWU87744.1"/>
    <property type="molecule type" value="Genomic_DNA"/>
</dbReference>
<gene>
    <name evidence="6" type="ORF">C4B63_85g68</name>
</gene>
<dbReference type="VEuPathDB" id="TriTrypDB:Tc_MARK_2135"/>
<protein>
    <submittedName>
        <fullName evidence="6">Putative heat shock protein 70 (Hsp70)</fullName>
    </submittedName>
</protein>
<evidence type="ECO:0000256" key="3">
    <source>
        <dbReference type="ARBA" id="ARBA00023186"/>
    </source>
</evidence>
<sequence>MKMEGEQWMGGVAGVCRGKASHFLKATSCSTTRSLLLLFCIILLLTGTSFMSLLVEAHHILAVDLGVDWAKAATLGGGSGASLIPTIVLNDQANRKSPQCIAFRFLPYDTDDILQKVERFFSEQALSLEPRFPDQVVCGPSLLAGRGVSRVVTDGNNTGGVTQGSNNKDTLSLDEVASLTFSVVPHSSRDKVAVRILGGKNKSVLEFSTEELIGMFFAYLKRIAERCLNGEPLRHLVVTVSAHASLAQRQTFVDAAAVAGLRAVRLVHGTTAAAVQLAHLNIEQFFSSAREKGPKYIMMYDMGGRRTEVAVYEFAPSRQRLGTITLRTAIVNNTLGGRAFDRCIARYIEREHFPRARPKAIEPVLGVSKPAARKATVSLMRAVQNARERLSVNQEAPVVVQGVQEGDSGDFTTIISRAVFEQECAHLFDEAVRLRDEAIAQTKGIVSSVRELTRFEVIGGATRMPKLLERLSDGYGRAVDRTLNSDEAAVVGASYMGAARANIPIRGFAVVEPLMNDVWFSLTPSLQDPRDAAAPPRDSTRHLIFPKCSTILPAVRSLQLKNRTADFTLTLEDESGHFTRATFIRGVNESIMAAQLLPQSLHASDGAGKKRKERLSLEHTEVMLEVTATESGIPFVSNAYLHATYLKVTVAKEPTDTVQNESNAGSAAGENATDAEAPNGTEKSSKLQQPDEYPGEEQEGQQQRVLGGEEKWDERQEKAAEEEGEEERKENYNVSDQASEKDSNTSEATAPRAEDKSAEREIVERVVRSFPLRLVSVPLSVGVNLNKLEAAAARDRLYAFQRVDDERLMRSALRNDIETLILHYKSLDAWGKAVENEGEANWREVVKEVEQWLDDTSDNVEISELQRQQQRMNKLQIGGATTG</sequence>
<dbReference type="GO" id="GO:0034663">
    <property type="term" value="C:endoplasmic reticulum chaperone complex"/>
    <property type="evidence" value="ECO:0007669"/>
    <property type="project" value="TreeGrafter"/>
</dbReference>
<evidence type="ECO:0000313" key="7">
    <source>
        <dbReference type="Proteomes" id="UP000246121"/>
    </source>
</evidence>
<dbReference type="Gene3D" id="3.30.420.40">
    <property type="match status" value="2"/>
</dbReference>
<dbReference type="InterPro" id="IPR013126">
    <property type="entry name" value="Hsp_70_fam"/>
</dbReference>
<dbReference type="GO" id="GO:0005524">
    <property type="term" value="F:ATP binding"/>
    <property type="evidence" value="ECO:0007669"/>
    <property type="project" value="UniProtKB-KW"/>
</dbReference>
<name>A0A2V2UUL6_TRYCR</name>
<keyword evidence="5" id="KW-1133">Transmembrane helix</keyword>
<dbReference type="Gene3D" id="3.30.30.30">
    <property type="match status" value="1"/>
</dbReference>
<dbReference type="Proteomes" id="UP000246121">
    <property type="component" value="Unassembled WGS sequence"/>
</dbReference>
<dbReference type="Gene3D" id="3.90.640.10">
    <property type="entry name" value="Actin, Chain A, domain 4"/>
    <property type="match status" value="1"/>
</dbReference>
<dbReference type="InterPro" id="IPR043129">
    <property type="entry name" value="ATPase_NBD"/>
</dbReference>